<feature type="compositionally biased region" description="Low complexity" evidence="1">
    <location>
        <begin position="65"/>
        <end position="78"/>
    </location>
</feature>
<evidence type="ECO:0000313" key="4">
    <source>
        <dbReference type="Proteomes" id="UP001596337"/>
    </source>
</evidence>
<feature type="compositionally biased region" description="Basic and acidic residues" evidence="1">
    <location>
        <begin position="1"/>
        <end position="21"/>
    </location>
</feature>
<protein>
    <recommendedName>
        <fullName evidence="5">DUF4352 domain-containing protein</fullName>
    </recommendedName>
</protein>
<dbReference type="EMBL" id="JBHSXX010000001">
    <property type="protein sequence ID" value="MFC6866258.1"/>
    <property type="molecule type" value="Genomic_DNA"/>
</dbReference>
<comment type="caution">
    <text evidence="3">The sequence shown here is derived from an EMBL/GenBank/DDBJ whole genome shotgun (WGS) entry which is preliminary data.</text>
</comment>
<feature type="region of interest" description="Disordered" evidence="1">
    <location>
        <begin position="52"/>
        <end position="79"/>
    </location>
</feature>
<dbReference type="RefSeq" id="WP_345407505.1">
    <property type="nucleotide sequence ID" value="NZ_BAABLA010000123.1"/>
</dbReference>
<dbReference type="Proteomes" id="UP001596337">
    <property type="component" value="Unassembled WGS sequence"/>
</dbReference>
<evidence type="ECO:0008006" key="5">
    <source>
        <dbReference type="Google" id="ProtNLM"/>
    </source>
</evidence>
<feature type="region of interest" description="Disordered" evidence="1">
    <location>
        <begin position="1"/>
        <end position="24"/>
    </location>
</feature>
<proteinExistence type="predicted"/>
<evidence type="ECO:0000256" key="1">
    <source>
        <dbReference type="SAM" id="MobiDB-lite"/>
    </source>
</evidence>
<evidence type="ECO:0000256" key="2">
    <source>
        <dbReference type="SAM" id="Phobius"/>
    </source>
</evidence>
<keyword evidence="2" id="KW-1133">Transmembrane helix</keyword>
<feature type="transmembrane region" description="Helical" evidence="2">
    <location>
        <begin position="30"/>
        <end position="50"/>
    </location>
</feature>
<keyword evidence="4" id="KW-1185">Reference proteome</keyword>
<reference evidence="4" key="1">
    <citation type="journal article" date="2019" name="Int. J. Syst. Evol. Microbiol.">
        <title>The Global Catalogue of Microorganisms (GCM) 10K type strain sequencing project: providing services to taxonomists for standard genome sequencing and annotation.</title>
        <authorList>
            <consortium name="The Broad Institute Genomics Platform"/>
            <consortium name="The Broad Institute Genome Sequencing Center for Infectious Disease"/>
            <person name="Wu L."/>
            <person name="Ma J."/>
        </authorList>
    </citation>
    <scope>NUCLEOTIDE SEQUENCE [LARGE SCALE GENOMIC DNA]</scope>
    <source>
        <strain evidence="4">KCTC 32255</strain>
    </source>
</reference>
<gene>
    <name evidence="3" type="ORF">ACFQGD_03785</name>
</gene>
<keyword evidence="2" id="KW-0472">Membrane</keyword>
<accession>A0ABW2BTX9</accession>
<keyword evidence="2" id="KW-0812">Transmembrane</keyword>
<organism evidence="3 4">
    <name type="scientific">Haloechinothrix salitolerans</name>
    <dbReference type="NCBI Taxonomy" id="926830"/>
    <lineage>
        <taxon>Bacteria</taxon>
        <taxon>Bacillati</taxon>
        <taxon>Actinomycetota</taxon>
        <taxon>Actinomycetes</taxon>
        <taxon>Pseudonocardiales</taxon>
        <taxon>Pseudonocardiaceae</taxon>
        <taxon>Haloechinothrix</taxon>
    </lineage>
</organism>
<sequence>MSKARGTEVGDLARKRQRDAAAQHPVRGKIIGLAVTAAVVAAGAGVVLAANSGAPERSDRADNRAATAPPSATRTEPPLTLTERGTIPKELGELAGFGSEQQPDQNTFAIEDIVVDPPCDVGYRTRASEHIVRLHITVHTGSDTERASMLGRILTPGFFEAIGPDGRRHGAWPGECSEAAGTAWPDEFEPNREYSRTVELRLPVSEGTLILNGVMANAAGWEWRF</sequence>
<name>A0ABW2BTX9_9PSEU</name>
<evidence type="ECO:0000313" key="3">
    <source>
        <dbReference type="EMBL" id="MFC6866258.1"/>
    </source>
</evidence>